<evidence type="ECO:0000259" key="6">
    <source>
        <dbReference type="PROSITE" id="PS51898"/>
    </source>
</evidence>
<dbReference type="PROSITE" id="PS51900">
    <property type="entry name" value="CB"/>
    <property type="match status" value="1"/>
</dbReference>
<sequence>MLALPVYARCGIFYIHTRLPNGQQFKKSLKTRDKATAMILAIRLLELIRQGHMIDWDNIRKLEISTGGFTAKIENDNDLNMFQKLLDNQNFRQVLSTPSPQPEKPSVAPENLTGTSIKEVADRYQTRHEKIKAAKTLYEYGNYHKHFLNWVAKRKQANPYPIRLITNEDMAAYIDDLLSEGKTPQAIQTKYLGAINALFEFAKTIGAYPKEQIIPSRGHKLFNKAKHKANRKPFSLDDLKIIFDPANLLTKTRHPEEFWLPILGLFTGGRISELSQLTINDIKQIDGIWTISINQEEDKIVKTKAGIRTIPLHPTLLDLGFLEYIEDIKSFNGRIFPDLTPDQFGHYGKQPSSRFGKYMDKIGITEKSKVFHSFRSTANNHLKQAGVPEETRCQFIGHEHETTNSATYAEPHSILYLLENVASKLVFAIDFSGLKYHPKKYNEFISRELIKQERKKNHHAAKEKRQQ</sequence>
<dbReference type="CDD" id="cd01184">
    <property type="entry name" value="INT_C_like_1"/>
    <property type="match status" value="1"/>
</dbReference>
<evidence type="ECO:0000256" key="3">
    <source>
        <dbReference type="ARBA" id="ARBA00023125"/>
    </source>
</evidence>
<evidence type="ECO:0000256" key="2">
    <source>
        <dbReference type="ARBA" id="ARBA00022908"/>
    </source>
</evidence>
<evidence type="ECO:0000313" key="8">
    <source>
        <dbReference type="EMBL" id="KKO72491.1"/>
    </source>
</evidence>
<dbReference type="InterPro" id="IPR010998">
    <property type="entry name" value="Integrase_recombinase_N"/>
</dbReference>
<dbReference type="SUPFAM" id="SSF56349">
    <property type="entry name" value="DNA breaking-rejoining enzymes"/>
    <property type="match status" value="1"/>
</dbReference>
<comment type="caution">
    <text evidence="8">The sequence shown here is derived from an EMBL/GenBank/DDBJ whole genome shotgun (WGS) entry which is preliminary data.</text>
</comment>
<evidence type="ECO:0000256" key="4">
    <source>
        <dbReference type="ARBA" id="ARBA00023172"/>
    </source>
</evidence>
<organism evidence="8 9">
    <name type="scientific">Kerstersia gyiorum</name>
    <dbReference type="NCBI Taxonomy" id="206506"/>
    <lineage>
        <taxon>Bacteria</taxon>
        <taxon>Pseudomonadati</taxon>
        <taxon>Pseudomonadota</taxon>
        <taxon>Betaproteobacteria</taxon>
        <taxon>Burkholderiales</taxon>
        <taxon>Alcaligenaceae</taxon>
        <taxon>Kerstersia</taxon>
    </lineage>
</organism>
<dbReference type="GO" id="GO:0003677">
    <property type="term" value="F:DNA binding"/>
    <property type="evidence" value="ECO:0007669"/>
    <property type="project" value="UniProtKB-UniRule"/>
</dbReference>
<dbReference type="Pfam" id="PF00589">
    <property type="entry name" value="Phage_integrase"/>
    <property type="match status" value="1"/>
</dbReference>
<keyword evidence="4" id="KW-0233">DNA recombination</keyword>
<proteinExistence type="inferred from homology"/>
<dbReference type="EMBL" id="LBNE01000002">
    <property type="protein sequence ID" value="KKO72491.1"/>
    <property type="molecule type" value="Genomic_DNA"/>
</dbReference>
<dbReference type="InterPro" id="IPR050090">
    <property type="entry name" value="Tyrosine_recombinase_XerCD"/>
</dbReference>
<dbReference type="RefSeq" id="WP_068368573.1">
    <property type="nucleotide sequence ID" value="NZ_LBNE01000002.1"/>
</dbReference>
<protein>
    <recommendedName>
        <fullName evidence="10">Site-specific recombinase XerD</fullName>
    </recommendedName>
</protein>
<keyword evidence="9" id="KW-1185">Reference proteome</keyword>
<dbReference type="InterPro" id="IPR011010">
    <property type="entry name" value="DNA_brk_join_enz"/>
</dbReference>
<reference evidence="8 9" key="1">
    <citation type="submission" date="2015-04" db="EMBL/GenBank/DDBJ databases">
        <title>Genome sequence of Kerstersia gyiorum CG1.</title>
        <authorList>
            <person name="Greninger A.L."/>
            <person name="Kozyreva V."/>
            <person name="Chaturvedi V."/>
        </authorList>
    </citation>
    <scope>NUCLEOTIDE SEQUENCE [LARGE SCALE GENOMIC DNA]</scope>
    <source>
        <strain evidence="8 9">CG1</strain>
    </source>
</reference>
<dbReference type="GO" id="GO:0015074">
    <property type="term" value="P:DNA integration"/>
    <property type="evidence" value="ECO:0007669"/>
    <property type="project" value="UniProtKB-KW"/>
</dbReference>
<dbReference type="Proteomes" id="UP000078084">
    <property type="component" value="Unassembled WGS sequence"/>
</dbReference>
<name>A0A171KUC4_9BURK</name>
<dbReference type="AlphaFoldDB" id="A0A171KUC4"/>
<keyword evidence="2" id="KW-0229">DNA integration</keyword>
<dbReference type="PROSITE" id="PS51898">
    <property type="entry name" value="TYR_RECOMBINASE"/>
    <property type="match status" value="1"/>
</dbReference>
<dbReference type="InterPro" id="IPR002104">
    <property type="entry name" value="Integrase_catalytic"/>
</dbReference>
<dbReference type="Gene3D" id="1.10.150.130">
    <property type="match status" value="1"/>
</dbReference>
<dbReference type="InterPro" id="IPR044068">
    <property type="entry name" value="CB"/>
</dbReference>
<evidence type="ECO:0000256" key="5">
    <source>
        <dbReference type="PROSITE-ProRule" id="PRU01248"/>
    </source>
</evidence>
<feature type="domain" description="Tyr recombinase" evidence="6">
    <location>
        <begin position="229"/>
        <end position="423"/>
    </location>
</feature>
<accession>A0A171KUC4</accession>
<dbReference type="PANTHER" id="PTHR30349">
    <property type="entry name" value="PHAGE INTEGRASE-RELATED"/>
    <property type="match status" value="1"/>
</dbReference>
<dbReference type="PATRIC" id="fig|206506.3.peg.1158"/>
<dbReference type="Gene3D" id="1.10.443.10">
    <property type="entry name" value="Intergrase catalytic core"/>
    <property type="match status" value="1"/>
</dbReference>
<evidence type="ECO:0000259" key="7">
    <source>
        <dbReference type="PROSITE" id="PS51900"/>
    </source>
</evidence>
<dbReference type="GO" id="GO:0006310">
    <property type="term" value="P:DNA recombination"/>
    <property type="evidence" value="ECO:0007669"/>
    <property type="project" value="UniProtKB-KW"/>
</dbReference>
<feature type="domain" description="Core-binding (CB)" evidence="7">
    <location>
        <begin position="115"/>
        <end position="203"/>
    </location>
</feature>
<keyword evidence="3 5" id="KW-0238">DNA-binding</keyword>
<dbReference type="InterPro" id="IPR013762">
    <property type="entry name" value="Integrase-like_cat_sf"/>
</dbReference>
<comment type="similarity">
    <text evidence="1">Belongs to the 'phage' integrase family.</text>
</comment>
<gene>
    <name evidence="8" type="ORF">AAV32_05415</name>
</gene>
<evidence type="ECO:0000313" key="9">
    <source>
        <dbReference type="Proteomes" id="UP000078084"/>
    </source>
</evidence>
<evidence type="ECO:0000256" key="1">
    <source>
        <dbReference type="ARBA" id="ARBA00008857"/>
    </source>
</evidence>
<evidence type="ECO:0008006" key="10">
    <source>
        <dbReference type="Google" id="ProtNLM"/>
    </source>
</evidence>
<dbReference type="PANTHER" id="PTHR30349:SF41">
    <property type="entry name" value="INTEGRASE_RECOMBINASE PROTEIN MJ0367-RELATED"/>
    <property type="match status" value="1"/>
</dbReference>